<reference evidence="2" key="1">
    <citation type="submission" date="2023-10" db="EMBL/GenBank/DDBJ databases">
        <authorList>
            <person name="Noh H."/>
        </authorList>
    </citation>
    <scope>NUCLEOTIDE SEQUENCE</scope>
    <source>
        <strain evidence="2">DUCC4014</strain>
    </source>
</reference>
<accession>A0AAF0Y8K5</accession>
<dbReference type="AlphaFoldDB" id="A0AAF0Y8K5"/>
<name>A0AAF0Y8K5_9TREE</name>
<keyword evidence="3" id="KW-1185">Reference proteome</keyword>
<dbReference type="GeneID" id="87806668"/>
<feature type="region of interest" description="Disordered" evidence="1">
    <location>
        <begin position="1"/>
        <end position="25"/>
    </location>
</feature>
<protein>
    <submittedName>
        <fullName evidence="2">Uncharacterized protein</fullName>
    </submittedName>
</protein>
<evidence type="ECO:0000256" key="1">
    <source>
        <dbReference type="SAM" id="MobiDB-lite"/>
    </source>
</evidence>
<sequence length="188" mass="21019">MDIDDLSHDTSPTPPVQQASTTAPRPDLTVESTYTEIAAWIISDPLLDKMRRKYKALSHAGVTSAASDAILAVAARSAARRGGSVIRAADIHRARLVMRQWRSVHVLRKVAKKAAAKGIVQIPDECCTELTTARNRQIYRTWRSQREAGLPTSRSYMSFIMSLVINEHTWLDHLDSVAHMYAHSESFH</sequence>
<dbReference type="EMBL" id="CP086715">
    <property type="protein sequence ID" value="WOO79911.1"/>
    <property type="molecule type" value="Genomic_DNA"/>
</dbReference>
<evidence type="ECO:0000313" key="2">
    <source>
        <dbReference type="EMBL" id="WOO79911.1"/>
    </source>
</evidence>
<dbReference type="RefSeq" id="XP_062625943.1">
    <property type="nucleotide sequence ID" value="XM_062769959.1"/>
</dbReference>
<gene>
    <name evidence="2" type="ORF">LOC62_02G003425</name>
</gene>
<proteinExistence type="predicted"/>
<dbReference type="Proteomes" id="UP000827549">
    <property type="component" value="Chromosome 2"/>
</dbReference>
<organism evidence="2 3">
    <name type="scientific">Vanrija pseudolonga</name>
    <dbReference type="NCBI Taxonomy" id="143232"/>
    <lineage>
        <taxon>Eukaryota</taxon>
        <taxon>Fungi</taxon>
        <taxon>Dikarya</taxon>
        <taxon>Basidiomycota</taxon>
        <taxon>Agaricomycotina</taxon>
        <taxon>Tremellomycetes</taxon>
        <taxon>Trichosporonales</taxon>
        <taxon>Trichosporonaceae</taxon>
        <taxon>Vanrija</taxon>
    </lineage>
</organism>
<evidence type="ECO:0000313" key="3">
    <source>
        <dbReference type="Proteomes" id="UP000827549"/>
    </source>
</evidence>